<dbReference type="InterPro" id="IPR009075">
    <property type="entry name" value="AcylCo_DH/oxidase_C"/>
</dbReference>
<feature type="domain" description="Acyl-CoA dehydrogenase/oxidase C-terminal" evidence="6">
    <location>
        <begin position="278"/>
        <end position="378"/>
    </location>
</feature>
<keyword evidence="3 5" id="KW-0274">FAD</keyword>
<dbReference type="GO" id="GO:0003995">
    <property type="term" value="F:acyl-CoA dehydrogenase activity"/>
    <property type="evidence" value="ECO:0007669"/>
    <property type="project" value="InterPro"/>
</dbReference>
<dbReference type="KEGG" id="acom:CEW83_02450"/>
<proteinExistence type="inferred from homology"/>
<dbReference type="Gene3D" id="1.20.140.10">
    <property type="entry name" value="Butyryl-CoA Dehydrogenase, subunit A, domain 3"/>
    <property type="match status" value="1"/>
</dbReference>
<dbReference type="InterPro" id="IPR046373">
    <property type="entry name" value="Acyl-CoA_Oxase/DH_mid-dom_sf"/>
</dbReference>
<comment type="cofactor">
    <cofactor evidence="1 5">
        <name>FAD</name>
        <dbReference type="ChEBI" id="CHEBI:57692"/>
    </cofactor>
</comment>
<feature type="domain" description="Acyl-CoA oxidase/dehydrogenase middle" evidence="7">
    <location>
        <begin position="129"/>
        <end position="222"/>
    </location>
</feature>
<evidence type="ECO:0000313" key="9">
    <source>
        <dbReference type="EMBL" id="AWI74218.1"/>
    </source>
</evidence>
<feature type="domain" description="Acyl-CoA dehydrogenase/oxidase N-terminal" evidence="8">
    <location>
        <begin position="13"/>
        <end position="125"/>
    </location>
</feature>
<dbReference type="Pfam" id="PF02771">
    <property type="entry name" value="Acyl-CoA_dh_N"/>
    <property type="match status" value="1"/>
</dbReference>
<dbReference type="PROSITE" id="PS00072">
    <property type="entry name" value="ACYL_COA_DH_1"/>
    <property type="match status" value="1"/>
</dbReference>
<keyword evidence="4 5" id="KW-0560">Oxidoreductase</keyword>
<keyword evidence="2 5" id="KW-0285">Flavoprotein</keyword>
<accession>A0A2U8GL97</accession>
<dbReference type="InterPro" id="IPR009100">
    <property type="entry name" value="AcylCoA_DH/oxidase_NM_dom_sf"/>
</dbReference>
<dbReference type="FunFam" id="2.40.110.10:FF:000011">
    <property type="entry name" value="Acyl-CoA dehydrogenase FadE34"/>
    <property type="match status" value="1"/>
</dbReference>
<dbReference type="Pfam" id="PF02770">
    <property type="entry name" value="Acyl-CoA_dh_M"/>
    <property type="match status" value="1"/>
</dbReference>
<dbReference type="InterPro" id="IPR006091">
    <property type="entry name" value="Acyl-CoA_Oxase/DH_mid-dom"/>
</dbReference>
<evidence type="ECO:0000259" key="8">
    <source>
        <dbReference type="Pfam" id="PF02771"/>
    </source>
</evidence>
<dbReference type="InterPro" id="IPR037069">
    <property type="entry name" value="AcylCoA_DH/ox_N_sf"/>
</dbReference>
<evidence type="ECO:0000256" key="2">
    <source>
        <dbReference type="ARBA" id="ARBA00022630"/>
    </source>
</evidence>
<evidence type="ECO:0000259" key="6">
    <source>
        <dbReference type="Pfam" id="PF00441"/>
    </source>
</evidence>
<organism evidence="9 10">
    <name type="scientific">Parazoarcus communis</name>
    <dbReference type="NCBI Taxonomy" id="41977"/>
    <lineage>
        <taxon>Bacteria</taxon>
        <taxon>Pseudomonadati</taxon>
        <taxon>Pseudomonadota</taxon>
        <taxon>Betaproteobacteria</taxon>
        <taxon>Rhodocyclales</taxon>
        <taxon>Zoogloeaceae</taxon>
        <taxon>Parazoarcus</taxon>
    </lineage>
</organism>
<dbReference type="Gene3D" id="1.10.540.10">
    <property type="entry name" value="Acyl-CoA dehydrogenase/oxidase, N-terminal domain"/>
    <property type="match status" value="1"/>
</dbReference>
<reference evidence="9 10" key="1">
    <citation type="submission" date="2017-06" db="EMBL/GenBank/DDBJ databases">
        <title>Azoarcus.</title>
        <authorList>
            <person name="Woo J.-H."/>
            <person name="Kim H.-S."/>
        </authorList>
    </citation>
    <scope>NUCLEOTIDE SEQUENCE [LARGE SCALE GENOMIC DNA]</scope>
    <source>
        <strain evidence="9 10">TSPY31</strain>
    </source>
</reference>
<dbReference type="SUPFAM" id="SSF56645">
    <property type="entry name" value="Acyl-CoA dehydrogenase NM domain-like"/>
    <property type="match status" value="1"/>
</dbReference>
<dbReference type="PANTHER" id="PTHR43292:SF4">
    <property type="entry name" value="ACYL-COA DEHYDROGENASE FADE34"/>
    <property type="match status" value="1"/>
</dbReference>
<dbReference type="InterPro" id="IPR052161">
    <property type="entry name" value="Mycobact_Acyl-CoA_DH"/>
</dbReference>
<sequence>MSIDQFKYSRIPPEAEALRGDVRAILADALKDYPTIRRADSWMGFDAEFSRRLGAQGWVGMALPKAYGGGDASPFARYVVIEELLAAGAPVSAHWFADRQSGPQILHYGTDAQRDRHLPAICRGEQFFCIGMSEPNSGSDLASIKTRAVRKGEKWVINGQKVWTTNAHRSHYMIALVRTGENSKRQEGLSQFIIDLSLPGITIRPIKDLTGSEHFNEVFFDDLVVGDDAIIGTEGQGWSQVTAELAFERSGPERFLSSIALLHTLIDAVGKHPDALQAKEIGRLAARLVTLRHMSLAVTAQLAAGKNPAWEASVVKDLGAVFEQEIPELAQLLCELPPTSAGGCDHAQVLAYLTQMAPSFSLRGGTREILRGIIARGLGLR</sequence>
<dbReference type="Proteomes" id="UP000244930">
    <property type="component" value="Chromosome"/>
</dbReference>
<dbReference type="Pfam" id="PF00441">
    <property type="entry name" value="Acyl-CoA_dh_1"/>
    <property type="match status" value="1"/>
</dbReference>
<evidence type="ECO:0000256" key="1">
    <source>
        <dbReference type="ARBA" id="ARBA00001974"/>
    </source>
</evidence>
<dbReference type="GO" id="GO:0005886">
    <property type="term" value="C:plasma membrane"/>
    <property type="evidence" value="ECO:0007669"/>
    <property type="project" value="TreeGrafter"/>
</dbReference>
<evidence type="ECO:0000256" key="3">
    <source>
        <dbReference type="ARBA" id="ARBA00022827"/>
    </source>
</evidence>
<evidence type="ECO:0000313" key="10">
    <source>
        <dbReference type="Proteomes" id="UP000244930"/>
    </source>
</evidence>
<dbReference type="GO" id="GO:0050660">
    <property type="term" value="F:flavin adenine dinucleotide binding"/>
    <property type="evidence" value="ECO:0007669"/>
    <property type="project" value="InterPro"/>
</dbReference>
<evidence type="ECO:0000256" key="4">
    <source>
        <dbReference type="ARBA" id="ARBA00023002"/>
    </source>
</evidence>
<dbReference type="RefSeq" id="WP_108947926.1">
    <property type="nucleotide sequence ID" value="NZ_CP022187.1"/>
</dbReference>
<name>A0A2U8GL97_9RHOO</name>
<evidence type="ECO:0000256" key="5">
    <source>
        <dbReference type="RuleBase" id="RU362125"/>
    </source>
</evidence>
<gene>
    <name evidence="9" type="ORF">CEW83_02450</name>
</gene>
<protein>
    <submittedName>
        <fullName evidence="9">Acyl-CoA dehydrogenase</fullName>
    </submittedName>
</protein>
<dbReference type="PANTHER" id="PTHR43292">
    <property type="entry name" value="ACYL-COA DEHYDROGENASE"/>
    <property type="match status" value="1"/>
</dbReference>
<dbReference type="InterPro" id="IPR013786">
    <property type="entry name" value="AcylCoA_DH/ox_N"/>
</dbReference>
<dbReference type="EMBL" id="CP022187">
    <property type="protein sequence ID" value="AWI74218.1"/>
    <property type="molecule type" value="Genomic_DNA"/>
</dbReference>
<keyword evidence="10" id="KW-1185">Reference proteome</keyword>
<dbReference type="InterPro" id="IPR006089">
    <property type="entry name" value="Acyl-CoA_DH_CS"/>
</dbReference>
<dbReference type="AlphaFoldDB" id="A0A2U8GL97"/>
<evidence type="ECO:0000259" key="7">
    <source>
        <dbReference type="Pfam" id="PF02770"/>
    </source>
</evidence>
<comment type="similarity">
    <text evidence="5">Belongs to the acyl-CoA dehydrogenase family.</text>
</comment>
<dbReference type="Gene3D" id="2.40.110.10">
    <property type="entry name" value="Butyryl-CoA Dehydrogenase, subunit A, domain 2"/>
    <property type="match status" value="1"/>
</dbReference>